<dbReference type="RefSeq" id="WP_023633270.1">
    <property type="nucleotide sequence ID" value="NZ_AYSF01000001.1"/>
</dbReference>
<reference evidence="2 3" key="1">
    <citation type="journal article" date="2014" name="Genome Announc.">
        <title>Draft Genome Sequence of Geobacillus thermopakistaniensis Strain MAS1.</title>
        <authorList>
            <person name="Siddiqui M.A."/>
            <person name="Rashid N."/>
            <person name="Ayyampalayam S."/>
            <person name="Whitman W.B."/>
        </authorList>
    </citation>
    <scope>NUCLEOTIDE SEQUENCE [LARGE SCALE GENOMIC DNA]</scope>
    <source>
        <strain evidence="2 3">MAS1</strain>
    </source>
</reference>
<evidence type="ECO:0000313" key="3">
    <source>
        <dbReference type="Proteomes" id="UP000018339"/>
    </source>
</evidence>
<comment type="caution">
    <text evidence="2">The sequence shown here is derived from an EMBL/GenBank/DDBJ whole genome shotgun (WGS) entry which is preliminary data.</text>
</comment>
<name>A0A7U9P9V2_GEOTM</name>
<accession>A0A7U9P9V2</accession>
<evidence type="ECO:0000259" key="1">
    <source>
        <dbReference type="Pfam" id="PF00535"/>
    </source>
</evidence>
<sequence>MSVQVLISTMNESDPIKLLEKMNISSDAVIVNQCGYEKEEIFYIKNHKITYLCCNETGLSRSRNKAISYSNDNDIALLADDDLVYVDNYSELIKKAFDENPDYDIIRFKVEGINKEFKSYGKKSKRLGYLTSLKTSSVEIAFRPQKIKNANIKFNEQFGAGSVYRMGEENIFLFECLRKGLKIKYVPIKIADLYIGESSWFNGFNSKYFFDRGAVFGALSNRWALILIFQFALRHYKKYKSEMTLLNAIKEMIRGYKDYRRNLGEK</sequence>
<dbReference type="InterPro" id="IPR029044">
    <property type="entry name" value="Nucleotide-diphossugar_trans"/>
</dbReference>
<feature type="domain" description="Glycosyltransferase 2-like" evidence="1">
    <location>
        <begin position="45"/>
        <end position="152"/>
    </location>
</feature>
<evidence type="ECO:0000313" key="2">
    <source>
        <dbReference type="EMBL" id="ESU73904.1"/>
    </source>
</evidence>
<dbReference type="Pfam" id="PF00535">
    <property type="entry name" value="Glycos_transf_2"/>
    <property type="match status" value="1"/>
</dbReference>
<dbReference type="AlphaFoldDB" id="A0A7U9P9V2"/>
<dbReference type="Gene3D" id="3.90.550.10">
    <property type="entry name" value="Spore Coat Polysaccharide Biosynthesis Protein SpsA, Chain A"/>
    <property type="match status" value="1"/>
</dbReference>
<keyword evidence="3" id="KW-1185">Reference proteome</keyword>
<dbReference type="EMBL" id="AYSF01000001">
    <property type="protein sequence ID" value="ESU73904.1"/>
    <property type="molecule type" value="Genomic_DNA"/>
</dbReference>
<protein>
    <recommendedName>
        <fullName evidence="1">Glycosyltransferase 2-like domain-containing protein</fullName>
    </recommendedName>
</protein>
<gene>
    <name evidence="2" type="ORF">T260_00025</name>
</gene>
<dbReference type="SUPFAM" id="SSF53448">
    <property type="entry name" value="Nucleotide-diphospho-sugar transferases"/>
    <property type="match status" value="1"/>
</dbReference>
<dbReference type="InterPro" id="IPR001173">
    <property type="entry name" value="Glyco_trans_2-like"/>
</dbReference>
<dbReference type="CDD" id="cd00761">
    <property type="entry name" value="Glyco_tranf_GTA_type"/>
    <property type="match status" value="1"/>
</dbReference>
<proteinExistence type="predicted"/>
<dbReference type="Proteomes" id="UP000018339">
    <property type="component" value="Unassembled WGS sequence"/>
</dbReference>
<organism evidence="2 3">
    <name type="scientific">Geobacillus thermopakistaniensis (strain MAS1)</name>
    <dbReference type="NCBI Taxonomy" id="1408282"/>
    <lineage>
        <taxon>Bacteria</taxon>
        <taxon>Bacillati</taxon>
        <taxon>Bacillota</taxon>
        <taxon>Bacilli</taxon>
        <taxon>Bacillales</taxon>
        <taxon>Anoxybacillaceae</taxon>
        <taxon>Geobacillus</taxon>
    </lineage>
</organism>